<feature type="region of interest" description="Disordered" evidence="2">
    <location>
        <begin position="1"/>
        <end position="33"/>
    </location>
</feature>
<keyword evidence="1" id="KW-0175">Coiled coil</keyword>
<dbReference type="OrthoDB" id="9803716at2"/>
<dbReference type="Pfam" id="PF12083">
    <property type="entry name" value="DUF3560"/>
    <property type="match status" value="1"/>
</dbReference>
<gene>
    <name evidence="3" type="ORF">SAMN04488118_11726</name>
</gene>
<evidence type="ECO:0000313" key="3">
    <source>
        <dbReference type="EMBL" id="SCZ73444.1"/>
    </source>
</evidence>
<feature type="coiled-coil region" evidence="1">
    <location>
        <begin position="184"/>
        <end position="211"/>
    </location>
</feature>
<evidence type="ECO:0000256" key="2">
    <source>
        <dbReference type="SAM" id="MobiDB-lite"/>
    </source>
</evidence>
<dbReference type="Proteomes" id="UP000198767">
    <property type="component" value="Unassembled WGS sequence"/>
</dbReference>
<protein>
    <recommendedName>
        <fullName evidence="5">DUF3560 domain-containing protein</fullName>
    </recommendedName>
</protein>
<proteinExistence type="predicted"/>
<accession>A0A1G5RHA3</accession>
<sequence>MNSYERKQANRRDRLNAAADRAEGRSNEAYKRADMSEAATGIPFGQPILVGHHSEGRHRAAIKRADNAMRKSVEEGKRASELRGKAAAVGTGGISSDDPDAINKLKEKLAKLERDQAEMKAANKVTRKWSKKGVTHESTGDDFEAFAKELAEAVGHPVSHKLAKELMTPQWGNAGPIGFPPYRLTNNNAEIKRLKNRIEQLEKASEAETKEHDFQGVCKVVENVEENRVQFIFDGKPSAEVRGIMKDHGFRWAPSQGAWQRKLTGNARYSARLALQALGVQI</sequence>
<dbReference type="STRING" id="1156985.SAMN04488118_11726"/>
<dbReference type="RefSeq" id="WP_090221083.1">
    <property type="nucleotide sequence ID" value="NZ_FMWG01000017.1"/>
</dbReference>
<evidence type="ECO:0000256" key="1">
    <source>
        <dbReference type="SAM" id="Coils"/>
    </source>
</evidence>
<organism evidence="3 4">
    <name type="scientific">Epibacterium ulvae</name>
    <dbReference type="NCBI Taxonomy" id="1156985"/>
    <lineage>
        <taxon>Bacteria</taxon>
        <taxon>Pseudomonadati</taxon>
        <taxon>Pseudomonadota</taxon>
        <taxon>Alphaproteobacteria</taxon>
        <taxon>Rhodobacterales</taxon>
        <taxon>Roseobacteraceae</taxon>
        <taxon>Epibacterium</taxon>
    </lineage>
</organism>
<name>A0A1G5RHA3_9RHOB</name>
<evidence type="ECO:0008006" key="5">
    <source>
        <dbReference type="Google" id="ProtNLM"/>
    </source>
</evidence>
<dbReference type="InterPro" id="IPR021944">
    <property type="entry name" value="DUF3560"/>
</dbReference>
<keyword evidence="4" id="KW-1185">Reference proteome</keyword>
<evidence type="ECO:0000313" key="4">
    <source>
        <dbReference type="Proteomes" id="UP000198767"/>
    </source>
</evidence>
<dbReference type="AlphaFoldDB" id="A0A1G5RHA3"/>
<reference evidence="3 4" key="1">
    <citation type="submission" date="2016-10" db="EMBL/GenBank/DDBJ databases">
        <authorList>
            <person name="de Groot N.N."/>
        </authorList>
    </citation>
    <scope>NUCLEOTIDE SEQUENCE [LARGE SCALE GENOMIC DNA]</scope>
    <source>
        <strain evidence="3 4">U95</strain>
    </source>
</reference>
<dbReference type="EMBL" id="FMWG01000017">
    <property type="protein sequence ID" value="SCZ73444.1"/>
    <property type="molecule type" value="Genomic_DNA"/>
</dbReference>